<accession>A0A512NJN4</accession>
<dbReference type="Gene3D" id="3.40.190.10">
    <property type="entry name" value="Periplasmic binding protein-like II"/>
    <property type="match status" value="1"/>
</dbReference>
<keyword evidence="6" id="KW-1185">Reference proteome</keyword>
<dbReference type="GO" id="GO:0043190">
    <property type="term" value="C:ATP-binding cassette (ABC) transporter complex"/>
    <property type="evidence" value="ECO:0007669"/>
    <property type="project" value="InterPro"/>
</dbReference>
<organism evidence="5 6">
    <name type="scientific">Reyranella soli</name>
    <dbReference type="NCBI Taxonomy" id="1230389"/>
    <lineage>
        <taxon>Bacteria</taxon>
        <taxon>Pseudomonadati</taxon>
        <taxon>Pseudomonadota</taxon>
        <taxon>Alphaproteobacteria</taxon>
        <taxon>Hyphomicrobiales</taxon>
        <taxon>Reyranellaceae</taxon>
        <taxon>Reyranella</taxon>
    </lineage>
</organism>
<dbReference type="SUPFAM" id="SSF53850">
    <property type="entry name" value="Periplasmic binding protein-like II"/>
    <property type="match status" value="1"/>
</dbReference>
<reference evidence="5 6" key="1">
    <citation type="submission" date="2019-07" db="EMBL/GenBank/DDBJ databases">
        <title>Whole genome shotgun sequence of Reyranella soli NBRC 108950.</title>
        <authorList>
            <person name="Hosoyama A."/>
            <person name="Uohara A."/>
            <person name="Ohji S."/>
            <person name="Ichikawa N."/>
        </authorList>
    </citation>
    <scope>NUCLEOTIDE SEQUENCE [LARGE SCALE GENOMIC DNA]</scope>
    <source>
        <strain evidence="5 6">NBRC 108950</strain>
    </source>
</reference>
<dbReference type="InterPro" id="IPR030678">
    <property type="entry name" value="Peptide/Ni-bd"/>
</dbReference>
<evidence type="ECO:0000256" key="1">
    <source>
        <dbReference type="ARBA" id="ARBA00004418"/>
    </source>
</evidence>
<evidence type="ECO:0000256" key="3">
    <source>
        <dbReference type="ARBA" id="ARBA00022729"/>
    </source>
</evidence>
<gene>
    <name evidence="5" type="ORF">RSO01_63230</name>
</gene>
<comment type="subcellular location">
    <subcellularLocation>
        <location evidence="1">Periplasm</location>
    </subcellularLocation>
</comment>
<protein>
    <submittedName>
        <fullName evidence="5">ABC transporter substrate-binding protein</fullName>
    </submittedName>
</protein>
<dbReference type="InterPro" id="IPR000914">
    <property type="entry name" value="SBP_5_dom"/>
</dbReference>
<dbReference type="PANTHER" id="PTHR30290">
    <property type="entry name" value="PERIPLASMIC BINDING COMPONENT OF ABC TRANSPORTER"/>
    <property type="match status" value="1"/>
</dbReference>
<dbReference type="PIRSF" id="PIRSF002741">
    <property type="entry name" value="MppA"/>
    <property type="match status" value="1"/>
</dbReference>
<dbReference type="OrthoDB" id="9803988at2"/>
<dbReference type="EMBL" id="BKAJ01000120">
    <property type="protein sequence ID" value="GEP59157.1"/>
    <property type="molecule type" value="Genomic_DNA"/>
</dbReference>
<dbReference type="RefSeq" id="WP_147154515.1">
    <property type="nucleotide sequence ID" value="NZ_BKAJ01000120.1"/>
</dbReference>
<comment type="caution">
    <text evidence="5">The sequence shown here is derived from an EMBL/GenBank/DDBJ whole genome shotgun (WGS) entry which is preliminary data.</text>
</comment>
<sequence length="528" mass="57954">MRAAVVAGIGRRGALAGLAAAPLILSGRYGRAADPKRLIGVIEEDPPFFNPAVSSGISSFVAGSPCYSALTRMDADGKVSGDLAQSFEISPDGLVYTFKLHPNVVWHDGKPFSSEDVKFSLEQVNSKLHPYRGALKAIAAFEAPDPNTFVLRLKHPQASLISTLGNFCGAILPRHIWEGKDAARDPHNKRPIGTGPFKFVEYVSGDHILYRRNDKYFLPGKPGFDELMFRIIPDPAARMAALQNGEVDMIYSSALPAVEVARVGKFRGVKLKFTKIQTAGYQAYINLRNPPYSDRKVRQALAHAIDRTFIRNTVFPGLSQNMIGPVPPTSPLANKALADYALDPARANALLDEAGFARKADGVRFPLRYLYSANDLPAAKIGDIVSRNLAAVGIKVMPRPLDRGAIIDVAFVKNEFDFATMSFSLGPDPDVGVERFYNSNNIFNIQAVNNSNYVNHEVDKLFDEQRVQVDFTKRKAIYDRIQEIVWNDIPVFPFCTYTLPGAFNSTAVTGIFDGEASNREDFAHASPA</sequence>
<dbReference type="InterPro" id="IPR039424">
    <property type="entry name" value="SBP_5"/>
</dbReference>
<comment type="similarity">
    <text evidence="2">Belongs to the bacterial solute-binding protein 5 family.</text>
</comment>
<dbReference type="Pfam" id="PF00496">
    <property type="entry name" value="SBP_bac_5"/>
    <property type="match status" value="1"/>
</dbReference>
<proteinExistence type="inferred from homology"/>
<dbReference type="PANTHER" id="PTHR30290:SF38">
    <property type="entry name" value="D,D-DIPEPTIDE-BINDING PERIPLASMIC PROTEIN DDPA-RELATED"/>
    <property type="match status" value="1"/>
</dbReference>
<dbReference type="GO" id="GO:0015833">
    <property type="term" value="P:peptide transport"/>
    <property type="evidence" value="ECO:0007669"/>
    <property type="project" value="TreeGrafter"/>
</dbReference>
<dbReference type="AlphaFoldDB" id="A0A512NJN4"/>
<evidence type="ECO:0000259" key="4">
    <source>
        <dbReference type="Pfam" id="PF00496"/>
    </source>
</evidence>
<evidence type="ECO:0000313" key="6">
    <source>
        <dbReference type="Proteomes" id="UP000321058"/>
    </source>
</evidence>
<evidence type="ECO:0000256" key="2">
    <source>
        <dbReference type="ARBA" id="ARBA00005695"/>
    </source>
</evidence>
<dbReference type="Proteomes" id="UP000321058">
    <property type="component" value="Unassembled WGS sequence"/>
</dbReference>
<name>A0A512NJN4_9HYPH</name>
<dbReference type="GO" id="GO:1904680">
    <property type="term" value="F:peptide transmembrane transporter activity"/>
    <property type="evidence" value="ECO:0007669"/>
    <property type="project" value="TreeGrafter"/>
</dbReference>
<dbReference type="Gene3D" id="3.10.105.10">
    <property type="entry name" value="Dipeptide-binding Protein, Domain 3"/>
    <property type="match status" value="1"/>
</dbReference>
<evidence type="ECO:0000313" key="5">
    <source>
        <dbReference type="EMBL" id="GEP59157.1"/>
    </source>
</evidence>
<keyword evidence="3" id="KW-0732">Signal</keyword>
<dbReference type="GO" id="GO:0030288">
    <property type="term" value="C:outer membrane-bounded periplasmic space"/>
    <property type="evidence" value="ECO:0007669"/>
    <property type="project" value="UniProtKB-ARBA"/>
</dbReference>
<feature type="domain" description="Solute-binding protein family 5" evidence="4">
    <location>
        <begin position="78"/>
        <end position="442"/>
    </location>
</feature>